<organism evidence="1 2">
    <name type="scientific">Allocatelliglobosispora scoriae</name>
    <dbReference type="NCBI Taxonomy" id="643052"/>
    <lineage>
        <taxon>Bacteria</taxon>
        <taxon>Bacillati</taxon>
        <taxon>Actinomycetota</taxon>
        <taxon>Actinomycetes</taxon>
        <taxon>Micromonosporales</taxon>
        <taxon>Micromonosporaceae</taxon>
        <taxon>Allocatelliglobosispora</taxon>
    </lineage>
</organism>
<proteinExistence type="predicted"/>
<dbReference type="EMBL" id="JACHMN010000001">
    <property type="protein sequence ID" value="MBB5867375.1"/>
    <property type="molecule type" value="Genomic_DNA"/>
</dbReference>
<accession>A0A841BID5</accession>
<comment type="caution">
    <text evidence="1">The sequence shown here is derived from an EMBL/GenBank/DDBJ whole genome shotgun (WGS) entry which is preliminary data.</text>
</comment>
<keyword evidence="2" id="KW-1185">Reference proteome</keyword>
<name>A0A841BID5_9ACTN</name>
<dbReference type="AlphaFoldDB" id="A0A841BID5"/>
<protein>
    <submittedName>
        <fullName evidence="1">Uncharacterized protein</fullName>
    </submittedName>
</protein>
<evidence type="ECO:0000313" key="2">
    <source>
        <dbReference type="Proteomes" id="UP000587527"/>
    </source>
</evidence>
<reference evidence="1 2" key="1">
    <citation type="submission" date="2020-08" db="EMBL/GenBank/DDBJ databases">
        <title>Sequencing the genomes of 1000 actinobacteria strains.</title>
        <authorList>
            <person name="Klenk H.-P."/>
        </authorList>
    </citation>
    <scope>NUCLEOTIDE SEQUENCE [LARGE SCALE GENOMIC DNA]</scope>
    <source>
        <strain evidence="1 2">DSM 45362</strain>
    </source>
</reference>
<dbReference type="Proteomes" id="UP000587527">
    <property type="component" value="Unassembled WGS sequence"/>
</dbReference>
<sequence>MVRATLAVWLWLGAVDDLTVTQGAMSDAAIKQLYEDQRD</sequence>
<gene>
    <name evidence="1" type="ORF">F4553_000754</name>
</gene>
<evidence type="ECO:0000313" key="1">
    <source>
        <dbReference type="EMBL" id="MBB5867375.1"/>
    </source>
</evidence>